<evidence type="ECO:0000256" key="5">
    <source>
        <dbReference type="SAM" id="MobiDB-lite"/>
    </source>
</evidence>
<reference evidence="8 9" key="1">
    <citation type="journal article" date="2011" name="J. Bacteriol.">
        <title>Complete genome sequence of the type strain Cupriavidus necator N-1.</title>
        <authorList>
            <person name="Poehlein A."/>
            <person name="Kusian B."/>
            <person name="Friedrich B."/>
            <person name="Daniel R."/>
            <person name="Bowien B."/>
        </authorList>
    </citation>
    <scope>NUCLEOTIDE SEQUENCE [LARGE SCALE GENOMIC DNA]</scope>
    <source>
        <strain evidence="9">ATCC 43291 / DSM 13513 / CCUG 52238 / LMG 8453 / N-1</strain>
    </source>
</reference>
<proteinExistence type="predicted"/>
<dbReference type="CDD" id="cd05013">
    <property type="entry name" value="SIS_RpiR"/>
    <property type="match status" value="1"/>
</dbReference>
<dbReference type="InterPro" id="IPR000281">
    <property type="entry name" value="HTH_RpiR"/>
</dbReference>
<keyword evidence="4" id="KW-0804">Transcription</keyword>
<dbReference type="GO" id="GO:0003677">
    <property type="term" value="F:DNA binding"/>
    <property type="evidence" value="ECO:0007669"/>
    <property type="project" value="UniProtKB-KW"/>
</dbReference>
<evidence type="ECO:0000259" key="7">
    <source>
        <dbReference type="PROSITE" id="PS51464"/>
    </source>
</evidence>
<evidence type="ECO:0000256" key="4">
    <source>
        <dbReference type="ARBA" id="ARBA00023163"/>
    </source>
</evidence>
<feature type="domain" description="SIS" evidence="7">
    <location>
        <begin position="230"/>
        <end position="370"/>
    </location>
</feature>
<evidence type="ECO:0000256" key="1">
    <source>
        <dbReference type="ARBA" id="ARBA00023015"/>
    </source>
</evidence>
<dbReference type="PROSITE" id="PS51464">
    <property type="entry name" value="SIS"/>
    <property type="match status" value="1"/>
</dbReference>
<protein>
    <submittedName>
        <fullName evidence="8">Transcriptional regulator GlvR family</fullName>
    </submittedName>
</protein>
<dbReference type="HOGENOM" id="CLU_055769_0_0_4"/>
<dbReference type="Pfam" id="PF01380">
    <property type="entry name" value="SIS"/>
    <property type="match status" value="1"/>
</dbReference>
<dbReference type="SUPFAM" id="SSF53697">
    <property type="entry name" value="SIS domain"/>
    <property type="match status" value="1"/>
</dbReference>
<dbReference type="GO" id="GO:0006096">
    <property type="term" value="P:glycolytic process"/>
    <property type="evidence" value="ECO:0007669"/>
    <property type="project" value="UniProtKB-KW"/>
</dbReference>
<dbReference type="PANTHER" id="PTHR30514">
    <property type="entry name" value="GLUCOKINASE"/>
    <property type="match status" value="1"/>
</dbReference>
<dbReference type="PANTHER" id="PTHR30514:SF1">
    <property type="entry name" value="HTH-TYPE TRANSCRIPTIONAL REGULATOR HEXR-RELATED"/>
    <property type="match status" value="1"/>
</dbReference>
<dbReference type="PROSITE" id="PS51071">
    <property type="entry name" value="HTH_RPIR"/>
    <property type="match status" value="1"/>
</dbReference>
<accession>F8GTN7</accession>
<dbReference type="EMBL" id="CP002878">
    <property type="protein sequence ID" value="AEI79994.1"/>
    <property type="molecule type" value="Genomic_DNA"/>
</dbReference>
<gene>
    <name evidence="8" type="ordered locus">CNE_2c10250</name>
</gene>
<dbReference type="InterPro" id="IPR001347">
    <property type="entry name" value="SIS_dom"/>
</dbReference>
<dbReference type="SUPFAM" id="SSF46689">
    <property type="entry name" value="Homeodomain-like"/>
    <property type="match status" value="1"/>
</dbReference>
<dbReference type="InterPro" id="IPR009057">
    <property type="entry name" value="Homeodomain-like_sf"/>
</dbReference>
<dbReference type="Proteomes" id="UP000006798">
    <property type="component" value="Chromosome 2"/>
</dbReference>
<evidence type="ECO:0000313" key="9">
    <source>
        <dbReference type="Proteomes" id="UP000006798"/>
    </source>
</evidence>
<keyword evidence="2" id="KW-0238">DNA-binding</keyword>
<keyword evidence="1" id="KW-0805">Transcription regulation</keyword>
<dbReference type="KEGG" id="cnc:CNE_2c10250"/>
<evidence type="ECO:0000256" key="3">
    <source>
        <dbReference type="ARBA" id="ARBA00023152"/>
    </source>
</evidence>
<dbReference type="Gene3D" id="1.10.10.10">
    <property type="entry name" value="Winged helix-like DNA-binding domain superfamily/Winged helix DNA-binding domain"/>
    <property type="match status" value="1"/>
</dbReference>
<dbReference type="AlphaFoldDB" id="F8GTN7"/>
<dbReference type="InterPro" id="IPR036388">
    <property type="entry name" value="WH-like_DNA-bd_sf"/>
</dbReference>
<evidence type="ECO:0000259" key="6">
    <source>
        <dbReference type="PROSITE" id="PS51071"/>
    </source>
</evidence>
<organism evidence="8 9">
    <name type="scientific">Cupriavidus necator (strain ATCC 43291 / DSM 13513 / CCUG 52238 / LMG 8453 / N-1)</name>
    <name type="common">Ralstonia eutropha</name>
    <dbReference type="NCBI Taxonomy" id="1042878"/>
    <lineage>
        <taxon>Bacteria</taxon>
        <taxon>Pseudomonadati</taxon>
        <taxon>Pseudomonadota</taxon>
        <taxon>Betaproteobacteria</taxon>
        <taxon>Burkholderiales</taxon>
        <taxon>Burkholderiaceae</taxon>
        <taxon>Cupriavidus</taxon>
    </lineage>
</organism>
<dbReference type="InterPro" id="IPR035472">
    <property type="entry name" value="RpiR-like_SIS"/>
</dbReference>
<dbReference type="InterPro" id="IPR046348">
    <property type="entry name" value="SIS_dom_sf"/>
</dbReference>
<dbReference type="Gene3D" id="3.40.50.10490">
    <property type="entry name" value="Glucose-6-phosphate isomerase like protein, domain 1"/>
    <property type="match status" value="1"/>
</dbReference>
<dbReference type="GO" id="GO:0097367">
    <property type="term" value="F:carbohydrate derivative binding"/>
    <property type="evidence" value="ECO:0007669"/>
    <property type="project" value="InterPro"/>
</dbReference>
<keyword evidence="3" id="KW-0324">Glycolysis</keyword>
<dbReference type="GO" id="GO:0003700">
    <property type="term" value="F:DNA-binding transcription factor activity"/>
    <property type="evidence" value="ECO:0007669"/>
    <property type="project" value="InterPro"/>
</dbReference>
<name>F8GTN7_CUPNN</name>
<dbReference type="InterPro" id="IPR047640">
    <property type="entry name" value="RpiR-like"/>
</dbReference>
<evidence type="ECO:0000313" key="8">
    <source>
        <dbReference type="EMBL" id="AEI79994.1"/>
    </source>
</evidence>
<feature type="region of interest" description="Disordered" evidence="5">
    <location>
        <begin position="67"/>
        <end position="110"/>
    </location>
</feature>
<feature type="compositionally biased region" description="Low complexity" evidence="5">
    <location>
        <begin position="80"/>
        <end position="110"/>
    </location>
</feature>
<evidence type="ECO:0000256" key="2">
    <source>
        <dbReference type="ARBA" id="ARBA00023125"/>
    </source>
</evidence>
<feature type="domain" description="HTH rpiR-type" evidence="6">
    <location>
        <begin position="110"/>
        <end position="186"/>
    </location>
</feature>
<sequence length="388" mass="41771">MEAGRSRPVPWQGQRKTVPSTQTVIIVPCLAGFIRNTEFTIHFCRSIDADSVLPPWLRALPSVRGRAGPMVKGRRGAGVSQSRQSSSQASSARTEAAQTAEPAPPSATTSAMLARIHSMRDSLGPAGQRIADFVTRYPQTVIHMSVSEVAERTSASEGSVVGFCKSLGATGFQQLKILLAQELVQGVQIIHEDLEPGDTCPAVMRKIFQSNVQTLHDTSAVLDVAAIERAVALLRAAERIEIYGIGSAAPIAEDAQYRMLRIGLNVKAVVDSHIQAISASLAGPRVATLTISHSGSTHETVTATRLARESGASTICITNFGKSPIQAFADVVLFTMARETRFRTEAMTSRLAQLAIIDVLIACLALTDYDTSVETLRRTFDVLSLKRY</sequence>
<dbReference type="Pfam" id="PF01418">
    <property type="entry name" value="HTH_6"/>
    <property type="match status" value="1"/>
</dbReference>